<keyword evidence="1" id="KW-0472">Membrane</keyword>
<evidence type="ECO:0000313" key="3">
    <source>
        <dbReference type="Proteomes" id="UP001381693"/>
    </source>
</evidence>
<dbReference type="InterPro" id="IPR036915">
    <property type="entry name" value="Cyclin-like_sf"/>
</dbReference>
<keyword evidence="1" id="KW-0812">Transmembrane</keyword>
<accession>A0AAN9A995</accession>
<evidence type="ECO:0000256" key="1">
    <source>
        <dbReference type="SAM" id="Phobius"/>
    </source>
</evidence>
<dbReference type="AlphaFoldDB" id="A0AAN9A995"/>
<evidence type="ECO:0000313" key="2">
    <source>
        <dbReference type="EMBL" id="KAK7085761.1"/>
    </source>
</evidence>
<protein>
    <submittedName>
        <fullName evidence="2">G1/S-specific cyclin-D3</fullName>
    </submittedName>
</protein>
<keyword evidence="1" id="KW-1133">Transmembrane helix</keyword>
<dbReference type="EMBL" id="JAXCGZ010000605">
    <property type="protein sequence ID" value="KAK7085761.1"/>
    <property type="molecule type" value="Genomic_DNA"/>
</dbReference>
<comment type="caution">
    <text evidence="2">The sequence shown here is derived from an EMBL/GenBank/DDBJ whole genome shotgun (WGS) entry which is preliminary data.</text>
</comment>
<feature type="transmembrane region" description="Helical" evidence="1">
    <location>
        <begin position="82"/>
        <end position="106"/>
    </location>
</feature>
<keyword evidence="3" id="KW-1185">Reference proteome</keyword>
<name>A0AAN9A995_HALRR</name>
<dbReference type="Proteomes" id="UP001381693">
    <property type="component" value="Unassembled WGS sequence"/>
</dbReference>
<dbReference type="SUPFAM" id="SSF47954">
    <property type="entry name" value="Cyclin-like"/>
    <property type="match status" value="1"/>
</dbReference>
<proteinExistence type="predicted"/>
<reference evidence="2 3" key="1">
    <citation type="submission" date="2023-11" db="EMBL/GenBank/DDBJ databases">
        <title>Halocaridina rubra genome assembly.</title>
        <authorList>
            <person name="Smith C."/>
        </authorList>
    </citation>
    <scope>NUCLEOTIDE SEQUENCE [LARGE SCALE GENOMIC DNA]</scope>
    <source>
        <strain evidence="2">EP-1</strain>
        <tissue evidence="2">Whole</tissue>
    </source>
</reference>
<organism evidence="2 3">
    <name type="scientific">Halocaridina rubra</name>
    <name type="common">Hawaiian red shrimp</name>
    <dbReference type="NCBI Taxonomy" id="373956"/>
    <lineage>
        <taxon>Eukaryota</taxon>
        <taxon>Metazoa</taxon>
        <taxon>Ecdysozoa</taxon>
        <taxon>Arthropoda</taxon>
        <taxon>Crustacea</taxon>
        <taxon>Multicrustacea</taxon>
        <taxon>Malacostraca</taxon>
        <taxon>Eumalacostraca</taxon>
        <taxon>Eucarida</taxon>
        <taxon>Decapoda</taxon>
        <taxon>Pleocyemata</taxon>
        <taxon>Caridea</taxon>
        <taxon>Atyoidea</taxon>
        <taxon>Atyidae</taxon>
        <taxon>Halocaridina</taxon>
    </lineage>
</organism>
<gene>
    <name evidence="2" type="primary">CCND3_3</name>
    <name evidence="2" type="ORF">SK128_008385</name>
</gene>
<sequence length="108" mass="12482">MEELYCSEAPVTCTEGPVAEEDPRLLADARVLDNLVQLQHFTMPPQDYFKHIQLDIQPYMRKVVTRWMLDLPFSEVCETSNLIFAFLYGVIFSSSFFSTVLVRVCIIN</sequence>